<feature type="signal peptide" evidence="1">
    <location>
        <begin position="1"/>
        <end position="20"/>
    </location>
</feature>
<keyword evidence="1" id="KW-0732">Signal</keyword>
<dbReference type="AlphaFoldDB" id="A0A1D1UDG7"/>
<organism evidence="2 3">
    <name type="scientific">Ramazzottius varieornatus</name>
    <name type="common">Water bear</name>
    <name type="synonym">Tardigrade</name>
    <dbReference type="NCBI Taxonomy" id="947166"/>
    <lineage>
        <taxon>Eukaryota</taxon>
        <taxon>Metazoa</taxon>
        <taxon>Ecdysozoa</taxon>
        <taxon>Tardigrada</taxon>
        <taxon>Eutardigrada</taxon>
        <taxon>Parachela</taxon>
        <taxon>Hypsibioidea</taxon>
        <taxon>Ramazzottiidae</taxon>
        <taxon>Ramazzottius</taxon>
    </lineage>
</organism>
<name>A0A1D1UDG7_RAMVA</name>
<proteinExistence type="predicted"/>
<evidence type="ECO:0008006" key="4">
    <source>
        <dbReference type="Google" id="ProtNLM"/>
    </source>
</evidence>
<dbReference type="EMBL" id="BDGG01000001">
    <property type="protein sequence ID" value="GAU87839.1"/>
    <property type="molecule type" value="Genomic_DNA"/>
</dbReference>
<sequence>MSAVLVTALAFLTLLAPSDATWIPNDVATRFGIPVMMAEAHEAQVRSIAVQPGMGIRHLRMASCGTSDWVKINQLTISPSVDIDIKKQFPFSVGTIREVNCEAASTDAAGLPASRYHPLLHDQRNYFAKVTMKQDNKVIACQTVSAAVQV</sequence>
<gene>
    <name evidence="2" type="primary">RvY_00635-1</name>
    <name evidence="2" type="synonym">RvY_00635.1</name>
    <name evidence="2" type="ORF">RvY_00635</name>
</gene>
<dbReference type="Proteomes" id="UP000186922">
    <property type="component" value="Unassembled WGS sequence"/>
</dbReference>
<comment type="caution">
    <text evidence="2">The sequence shown here is derived from an EMBL/GenBank/DDBJ whole genome shotgun (WGS) entry which is preliminary data.</text>
</comment>
<evidence type="ECO:0000313" key="3">
    <source>
        <dbReference type="Proteomes" id="UP000186922"/>
    </source>
</evidence>
<keyword evidence="3" id="KW-1185">Reference proteome</keyword>
<accession>A0A1D1UDG7</accession>
<feature type="chain" id="PRO_5008897154" description="MD-2-related lipid-recognition domain-containing protein" evidence="1">
    <location>
        <begin position="21"/>
        <end position="150"/>
    </location>
</feature>
<reference evidence="2 3" key="1">
    <citation type="journal article" date="2016" name="Nat. Commun.">
        <title>Extremotolerant tardigrade genome and improved radiotolerance of human cultured cells by tardigrade-unique protein.</title>
        <authorList>
            <person name="Hashimoto T."/>
            <person name="Horikawa D.D."/>
            <person name="Saito Y."/>
            <person name="Kuwahara H."/>
            <person name="Kozuka-Hata H."/>
            <person name="Shin-I T."/>
            <person name="Minakuchi Y."/>
            <person name="Ohishi K."/>
            <person name="Motoyama A."/>
            <person name="Aizu T."/>
            <person name="Enomoto A."/>
            <person name="Kondo K."/>
            <person name="Tanaka S."/>
            <person name="Hara Y."/>
            <person name="Koshikawa S."/>
            <person name="Sagara H."/>
            <person name="Miura T."/>
            <person name="Yokobori S."/>
            <person name="Miyagawa K."/>
            <person name="Suzuki Y."/>
            <person name="Kubo T."/>
            <person name="Oyama M."/>
            <person name="Kohara Y."/>
            <person name="Fujiyama A."/>
            <person name="Arakawa K."/>
            <person name="Katayama T."/>
            <person name="Toyoda A."/>
            <person name="Kunieda T."/>
        </authorList>
    </citation>
    <scope>NUCLEOTIDE SEQUENCE [LARGE SCALE GENOMIC DNA]</scope>
    <source>
        <strain evidence="2 3">YOKOZUNA-1</strain>
    </source>
</reference>
<protein>
    <recommendedName>
        <fullName evidence="4">MD-2-related lipid-recognition domain-containing protein</fullName>
    </recommendedName>
</protein>
<evidence type="ECO:0000256" key="1">
    <source>
        <dbReference type="SAM" id="SignalP"/>
    </source>
</evidence>
<evidence type="ECO:0000313" key="2">
    <source>
        <dbReference type="EMBL" id="GAU87839.1"/>
    </source>
</evidence>